<comment type="caution">
    <text evidence="1">The sequence shown here is derived from an EMBL/GenBank/DDBJ whole genome shotgun (WGS) entry which is preliminary data.</text>
</comment>
<dbReference type="Proteomes" id="UP000179241">
    <property type="component" value="Unassembled WGS sequence"/>
</dbReference>
<protein>
    <submittedName>
        <fullName evidence="1">Uncharacterized protein</fullName>
    </submittedName>
</protein>
<accession>A0A1F8CJV7</accession>
<dbReference type="EMBL" id="MGHU01000048">
    <property type="protein sequence ID" value="OGM76600.1"/>
    <property type="molecule type" value="Genomic_DNA"/>
</dbReference>
<name>A0A1F8CJV7_9BACT</name>
<dbReference type="AlphaFoldDB" id="A0A1F8CJV7"/>
<evidence type="ECO:0000313" key="2">
    <source>
        <dbReference type="Proteomes" id="UP000179241"/>
    </source>
</evidence>
<organism evidence="1 2">
    <name type="scientific">Candidatus Woesebacteria bacterium RIFOXYA1_FULL_43_9</name>
    <dbReference type="NCBI Taxonomy" id="1802534"/>
    <lineage>
        <taxon>Bacteria</taxon>
        <taxon>Candidatus Woeseibacteriota</taxon>
    </lineage>
</organism>
<reference evidence="1 2" key="1">
    <citation type="journal article" date="2016" name="Nat. Commun.">
        <title>Thousands of microbial genomes shed light on interconnected biogeochemical processes in an aquifer system.</title>
        <authorList>
            <person name="Anantharaman K."/>
            <person name="Brown C.T."/>
            <person name="Hug L.A."/>
            <person name="Sharon I."/>
            <person name="Castelle C.J."/>
            <person name="Probst A.J."/>
            <person name="Thomas B.C."/>
            <person name="Singh A."/>
            <person name="Wilkins M.J."/>
            <person name="Karaoz U."/>
            <person name="Brodie E.L."/>
            <person name="Williams K.H."/>
            <person name="Hubbard S.S."/>
            <person name="Banfield J.F."/>
        </authorList>
    </citation>
    <scope>NUCLEOTIDE SEQUENCE [LARGE SCALE GENOMIC DNA]</scope>
</reference>
<proteinExistence type="predicted"/>
<gene>
    <name evidence="1" type="ORF">A2188_03260</name>
</gene>
<sequence>MSTTNHSSQTGKVFGKHSREIIHKLDEILAVMRASNDKARRFWRDFNKKHNIKTKYKFLEES</sequence>
<evidence type="ECO:0000313" key="1">
    <source>
        <dbReference type="EMBL" id="OGM76600.1"/>
    </source>
</evidence>